<dbReference type="Proteomes" id="UP000059672">
    <property type="component" value="Chromosome"/>
</dbReference>
<dbReference type="InterPro" id="IPR045916">
    <property type="entry name" value="DUF5777"/>
</dbReference>
<proteinExistence type="predicted"/>
<dbReference type="OrthoDB" id="1117410at2"/>
<protein>
    <recommendedName>
        <fullName evidence="1">DUF5777 domain-containing protein</fullName>
    </recommendedName>
</protein>
<feature type="domain" description="DUF5777" evidence="1">
    <location>
        <begin position="41"/>
        <end position="286"/>
    </location>
</feature>
<dbReference type="Pfam" id="PF19089">
    <property type="entry name" value="DUF5777"/>
    <property type="match status" value="1"/>
</dbReference>
<evidence type="ECO:0000313" key="3">
    <source>
        <dbReference type="Proteomes" id="UP000059672"/>
    </source>
</evidence>
<reference evidence="2 3" key="2">
    <citation type="journal article" date="2016" name="Int. J. Syst. Evol. Microbiol.">
        <title>Lutibacter profundi sp. nov., isolated from a deep-sea hydrothermal system on the Arctic Mid-Ocean Ridge and emended description of the genus Lutibacter.</title>
        <authorList>
            <person name="Le Moine Bauer S."/>
            <person name="Roalkvam I."/>
            <person name="Steen I.H."/>
            <person name="Dahle H."/>
        </authorList>
    </citation>
    <scope>NUCLEOTIDE SEQUENCE [LARGE SCALE GENOMIC DNA]</scope>
    <source>
        <strain evidence="2 3">LP1</strain>
    </source>
</reference>
<accession>A0A0X8G8B0</accession>
<dbReference type="KEGG" id="lut:Lupro_11680"/>
<evidence type="ECO:0000259" key="1">
    <source>
        <dbReference type="Pfam" id="PF19089"/>
    </source>
</evidence>
<dbReference type="RefSeq" id="WP_068210525.1">
    <property type="nucleotide sequence ID" value="NZ_CP013355.1"/>
</dbReference>
<dbReference type="PATRIC" id="fig|1622118.3.peg.2402"/>
<evidence type="ECO:0000313" key="2">
    <source>
        <dbReference type="EMBL" id="AMC11885.1"/>
    </source>
</evidence>
<dbReference type="STRING" id="1622118.Lupro_11680"/>
<gene>
    <name evidence="2" type="ORF">Lupro_11680</name>
</gene>
<keyword evidence="3" id="KW-1185">Reference proteome</keyword>
<sequence>MKKIVVVVFAIGLNFSGFSQDLSSILEQETANKTTIVTATFKGPRLLNGHSIETRKKGIFEFLISHRFGRINSGAYNLFGLDQSNIRFGFEYALFDNLTVAFGRSSFEKTYDGYLKYRLIKQKTGKNSFPFSVTFFGSATEKTLKDYAPNNKPTFTNRLTYTSQFLIAIKINSNLSFQFSPTYIHFNTVRKIEDSNDIFSLGFGGRMKISKRISINGEYYYNLDPFKSINSQNSLGLGIDIETGGHVFQLIVTNSRAMIEKGFITETTGNFFKGDIHFGFNVSRAF</sequence>
<reference evidence="3" key="1">
    <citation type="submission" date="2015-12" db="EMBL/GenBank/DDBJ databases">
        <title>Complete genome sequence of Lutibacter profundus strain LP1.</title>
        <authorList>
            <person name="Wissuwa J."/>
            <person name="Le Moine Bauer S."/>
            <person name="Stokke R."/>
            <person name="Dahle H."/>
            <person name="Steen I.H."/>
        </authorList>
    </citation>
    <scope>NUCLEOTIDE SEQUENCE [LARGE SCALE GENOMIC DNA]</scope>
    <source>
        <strain evidence="3">LP1</strain>
    </source>
</reference>
<dbReference type="EMBL" id="CP013355">
    <property type="protein sequence ID" value="AMC11885.1"/>
    <property type="molecule type" value="Genomic_DNA"/>
</dbReference>
<dbReference type="AlphaFoldDB" id="A0A0X8G8B0"/>
<name>A0A0X8G8B0_9FLAO</name>
<organism evidence="2 3">
    <name type="scientific">Lutibacter profundi</name>
    <dbReference type="NCBI Taxonomy" id="1622118"/>
    <lineage>
        <taxon>Bacteria</taxon>
        <taxon>Pseudomonadati</taxon>
        <taxon>Bacteroidota</taxon>
        <taxon>Flavobacteriia</taxon>
        <taxon>Flavobacteriales</taxon>
        <taxon>Flavobacteriaceae</taxon>
        <taxon>Lutibacter</taxon>
    </lineage>
</organism>